<keyword evidence="10" id="KW-0325">Glycoprotein</keyword>
<dbReference type="InterPro" id="IPR059157">
    <property type="entry name" value="WDR36-Utp21_N"/>
</dbReference>
<dbReference type="CDD" id="cd00063">
    <property type="entry name" value="FN3"/>
    <property type="match status" value="13"/>
</dbReference>
<evidence type="ECO:0000313" key="20">
    <source>
        <dbReference type="Proteomes" id="UP000054632"/>
    </source>
</evidence>
<dbReference type="GO" id="GO:0000956">
    <property type="term" value="P:nuclear-transcribed mRNA catabolic process"/>
    <property type="evidence" value="ECO:0007669"/>
    <property type="project" value="InterPro"/>
</dbReference>
<dbReference type="SMART" id="SM00651">
    <property type="entry name" value="Sm"/>
    <property type="match status" value="1"/>
</dbReference>
<protein>
    <submittedName>
        <fullName evidence="19">Protein sidekick-like protein</fullName>
    </submittedName>
</protein>
<keyword evidence="3 15" id="KW-0812">Transmembrane</keyword>
<feature type="domain" description="Ig-like" evidence="16">
    <location>
        <begin position="189"/>
        <end position="272"/>
    </location>
</feature>
<dbReference type="PROSITE" id="PS00678">
    <property type="entry name" value="WD_REPEATS_1"/>
    <property type="match status" value="1"/>
</dbReference>
<feature type="domain" description="Fibronectin type-III" evidence="17">
    <location>
        <begin position="1886"/>
        <end position="1982"/>
    </location>
</feature>
<dbReference type="InterPro" id="IPR003006">
    <property type="entry name" value="Ig/MHC_CS"/>
</dbReference>
<keyword evidence="5" id="KW-0677">Repeat</keyword>
<dbReference type="InterPro" id="IPR036322">
    <property type="entry name" value="WD40_repeat_dom_sf"/>
</dbReference>
<dbReference type="Pfam" id="PF25171">
    <property type="entry name" value="Beta-prop_WDR36-Utp21_1st"/>
    <property type="match status" value="1"/>
</dbReference>
<evidence type="ECO:0000256" key="3">
    <source>
        <dbReference type="ARBA" id="ARBA00022692"/>
    </source>
</evidence>
<dbReference type="SUPFAM" id="SSF50182">
    <property type="entry name" value="Sm-like ribonucleoproteins"/>
    <property type="match status" value="1"/>
</dbReference>
<feature type="repeat" description="WD" evidence="13">
    <location>
        <begin position="2914"/>
        <end position="2955"/>
    </location>
</feature>
<dbReference type="PROSITE" id="PS50082">
    <property type="entry name" value="WD_REPEATS_2"/>
    <property type="match status" value="3"/>
</dbReference>
<keyword evidence="11" id="KW-0393">Immunoglobulin domain</keyword>
<feature type="domain" description="Ig-like" evidence="16">
    <location>
        <begin position="662"/>
        <end position="745"/>
    </location>
</feature>
<dbReference type="SUPFAM" id="SSF48726">
    <property type="entry name" value="Immunoglobulin"/>
    <property type="match status" value="6"/>
</dbReference>
<dbReference type="GO" id="GO:0003723">
    <property type="term" value="F:RNA binding"/>
    <property type="evidence" value="ECO:0007669"/>
    <property type="project" value="InterPro"/>
</dbReference>
<feature type="domain" description="Ig-like" evidence="16">
    <location>
        <begin position="579"/>
        <end position="659"/>
    </location>
</feature>
<dbReference type="FunFam" id="2.60.40.10:FF:000209">
    <property type="entry name" value="Sidekick cell adhesion molecule 2"/>
    <property type="match status" value="1"/>
</dbReference>
<dbReference type="EMBL" id="JYDR01000094">
    <property type="protein sequence ID" value="KRY69271.1"/>
    <property type="molecule type" value="Genomic_DNA"/>
</dbReference>
<dbReference type="PROSITE" id="PS50835">
    <property type="entry name" value="IG_LIKE"/>
    <property type="match status" value="5"/>
</dbReference>
<dbReference type="InterPro" id="IPR007319">
    <property type="entry name" value="WDR36/Utp21_C"/>
</dbReference>
<evidence type="ECO:0000256" key="1">
    <source>
        <dbReference type="ARBA" id="ARBA00004479"/>
    </source>
</evidence>
<dbReference type="InterPro" id="IPR015943">
    <property type="entry name" value="WD40/YVTN_repeat-like_dom_sf"/>
</dbReference>
<dbReference type="GO" id="GO:0006364">
    <property type="term" value="P:rRNA processing"/>
    <property type="evidence" value="ECO:0007669"/>
    <property type="project" value="InterPro"/>
</dbReference>
<dbReference type="InterPro" id="IPR013151">
    <property type="entry name" value="Immunoglobulin_dom"/>
</dbReference>
<keyword evidence="8 15" id="KW-0472">Membrane</keyword>
<feature type="domain" description="Fibronectin type-III" evidence="17">
    <location>
        <begin position="1683"/>
        <end position="1783"/>
    </location>
</feature>
<dbReference type="Proteomes" id="UP000054632">
    <property type="component" value="Unassembled WGS sequence"/>
</dbReference>
<gene>
    <name evidence="19" type="primary">WDR36</name>
    <name evidence="19" type="ORF">T4A_14305</name>
</gene>
<dbReference type="InterPro" id="IPR001163">
    <property type="entry name" value="Sm_dom_euk/arc"/>
</dbReference>
<keyword evidence="4" id="KW-0732">Signal</keyword>
<feature type="domain" description="Ig-like" evidence="16">
    <location>
        <begin position="393"/>
        <end position="480"/>
    </location>
</feature>
<dbReference type="Gene3D" id="2.130.10.10">
    <property type="entry name" value="YVTN repeat-like/Quinoprotein amine dehydrogenase"/>
    <property type="match status" value="2"/>
</dbReference>
<evidence type="ECO:0000313" key="19">
    <source>
        <dbReference type="EMBL" id="KRY69267.1"/>
    </source>
</evidence>
<dbReference type="InterPro" id="IPR010920">
    <property type="entry name" value="LSM_dom_sf"/>
</dbReference>
<feature type="domain" description="Fibronectin type-III" evidence="17">
    <location>
        <begin position="1581"/>
        <end position="1678"/>
    </location>
</feature>
<feature type="domain" description="Fibronectin type-III" evidence="17">
    <location>
        <begin position="865"/>
        <end position="962"/>
    </location>
</feature>
<dbReference type="SMART" id="SM00320">
    <property type="entry name" value="WD40"/>
    <property type="match status" value="10"/>
</dbReference>
<dbReference type="EMBL" id="JYDR01000094">
    <property type="protein sequence ID" value="KRY69267.1"/>
    <property type="molecule type" value="Genomic_DNA"/>
</dbReference>
<feature type="domain" description="Fibronectin type-III" evidence="17">
    <location>
        <begin position="1268"/>
        <end position="1376"/>
    </location>
</feature>
<dbReference type="Pfam" id="PF01423">
    <property type="entry name" value="LSM"/>
    <property type="match status" value="1"/>
</dbReference>
<feature type="domain" description="Fibronectin type-III" evidence="17">
    <location>
        <begin position="1067"/>
        <end position="1163"/>
    </location>
</feature>
<evidence type="ECO:0000256" key="2">
    <source>
        <dbReference type="ARBA" id="ARBA00022574"/>
    </source>
</evidence>
<dbReference type="Pfam" id="PF07679">
    <property type="entry name" value="I-set"/>
    <property type="match status" value="1"/>
</dbReference>
<evidence type="ECO:0000256" key="14">
    <source>
        <dbReference type="SAM" id="MobiDB-lite"/>
    </source>
</evidence>
<comment type="caution">
    <text evidence="19">The sequence shown here is derived from an EMBL/GenBank/DDBJ whole genome shotgun (WGS) entry which is preliminary data.</text>
</comment>
<evidence type="ECO:0000256" key="9">
    <source>
        <dbReference type="ARBA" id="ARBA00023157"/>
    </source>
</evidence>
<dbReference type="GO" id="GO:0032040">
    <property type="term" value="C:small-subunit processome"/>
    <property type="evidence" value="ECO:0007669"/>
    <property type="project" value="InterPro"/>
</dbReference>
<evidence type="ECO:0000256" key="5">
    <source>
        <dbReference type="ARBA" id="ARBA00022737"/>
    </source>
</evidence>
<evidence type="ECO:0000256" key="4">
    <source>
        <dbReference type="ARBA" id="ARBA00022729"/>
    </source>
</evidence>
<dbReference type="PROSITE" id="PS00290">
    <property type="entry name" value="IG_MHC"/>
    <property type="match status" value="1"/>
</dbReference>
<feature type="domain" description="Fibronectin type-III" evidence="17">
    <location>
        <begin position="1788"/>
        <end position="1883"/>
    </location>
</feature>
<dbReference type="Pfam" id="PF25168">
    <property type="entry name" value="Beta-prop_WDR36-Utp21_2nd"/>
    <property type="match status" value="1"/>
</dbReference>
<dbReference type="EMBL" id="JYDR01000094">
    <property type="protein sequence ID" value="KRY69270.1"/>
    <property type="molecule type" value="Genomic_DNA"/>
</dbReference>
<feature type="domain" description="Fibronectin type-III" evidence="17">
    <location>
        <begin position="1168"/>
        <end position="1263"/>
    </location>
</feature>
<evidence type="ECO:0000256" key="15">
    <source>
        <dbReference type="SAM" id="Phobius"/>
    </source>
</evidence>
<dbReference type="PANTHER" id="PTHR22840:SF12">
    <property type="entry name" value="WD REPEAT-CONTAINING PROTEIN 36"/>
    <property type="match status" value="1"/>
</dbReference>
<dbReference type="GO" id="GO:0000398">
    <property type="term" value="P:mRNA splicing, via spliceosome"/>
    <property type="evidence" value="ECO:0007669"/>
    <property type="project" value="InterPro"/>
</dbReference>
<dbReference type="InterPro" id="IPR017132">
    <property type="entry name" value="Lsm7"/>
</dbReference>
<dbReference type="InterPro" id="IPR003961">
    <property type="entry name" value="FN3_dom"/>
</dbReference>
<dbReference type="CDD" id="cd01729">
    <property type="entry name" value="LSm7"/>
    <property type="match status" value="1"/>
</dbReference>
<dbReference type="SMART" id="SM00408">
    <property type="entry name" value="IGc2"/>
    <property type="match status" value="5"/>
</dbReference>
<feature type="transmembrane region" description="Helical" evidence="15">
    <location>
        <begin position="2112"/>
        <end position="2136"/>
    </location>
</feature>
<dbReference type="GO" id="GO:0007155">
    <property type="term" value="P:cell adhesion"/>
    <property type="evidence" value="ECO:0007669"/>
    <property type="project" value="UniProtKB-KW"/>
</dbReference>
<dbReference type="InterPro" id="IPR003599">
    <property type="entry name" value="Ig_sub"/>
</dbReference>
<dbReference type="EMBL" id="JYDR01000094">
    <property type="protein sequence ID" value="KRY69268.1"/>
    <property type="molecule type" value="Genomic_DNA"/>
</dbReference>
<feature type="compositionally biased region" description="Basic and acidic residues" evidence="14">
    <location>
        <begin position="3068"/>
        <end position="3084"/>
    </location>
</feature>
<dbReference type="FunFam" id="2.60.40.10:FF:000028">
    <property type="entry name" value="Neuronal cell adhesion molecule"/>
    <property type="match status" value="1"/>
</dbReference>
<proteinExistence type="inferred from homology"/>
<dbReference type="InterPro" id="IPR001680">
    <property type="entry name" value="WD40_rpt"/>
</dbReference>
<dbReference type="Gene3D" id="2.60.40.10">
    <property type="entry name" value="Immunoglobulins"/>
    <property type="match status" value="18"/>
</dbReference>
<dbReference type="Pfam" id="PF00047">
    <property type="entry name" value="ig"/>
    <property type="match status" value="1"/>
</dbReference>
<dbReference type="CDD" id="cd00096">
    <property type="entry name" value="Ig"/>
    <property type="match status" value="1"/>
</dbReference>
<name>A0A0V1E7P6_TRIPS</name>
<dbReference type="InterPro" id="IPR019775">
    <property type="entry name" value="WD40_repeat_CS"/>
</dbReference>
<comment type="similarity">
    <text evidence="12">Belongs to the sidekick family.</text>
</comment>
<feature type="repeat" description="WD" evidence="13">
    <location>
        <begin position="2575"/>
        <end position="2617"/>
    </location>
</feature>
<feature type="domain" description="Fibronectin type-III" evidence="17">
    <location>
        <begin position="1381"/>
        <end position="1478"/>
    </location>
</feature>
<dbReference type="Gene3D" id="2.30.30.100">
    <property type="match status" value="1"/>
</dbReference>
<dbReference type="SMART" id="SM00409">
    <property type="entry name" value="IG"/>
    <property type="match status" value="6"/>
</dbReference>
<feature type="repeat" description="WD" evidence="13">
    <location>
        <begin position="2619"/>
        <end position="2650"/>
    </location>
</feature>
<dbReference type="InterPro" id="IPR013098">
    <property type="entry name" value="Ig_I-set"/>
</dbReference>
<dbReference type="InterPro" id="IPR036116">
    <property type="entry name" value="FN3_sf"/>
</dbReference>
<dbReference type="FunFam" id="2.60.40.10:FF:000032">
    <property type="entry name" value="palladin isoform X1"/>
    <property type="match status" value="1"/>
</dbReference>
<keyword evidence="7 15" id="KW-1133">Transmembrane helix</keyword>
<feature type="domain" description="Fibronectin type-III" evidence="17">
    <location>
        <begin position="758"/>
        <end position="860"/>
    </location>
</feature>
<keyword evidence="2 13" id="KW-0853">WD repeat</keyword>
<keyword evidence="6" id="KW-0130">Cell adhesion</keyword>
<dbReference type="InterPro" id="IPR036179">
    <property type="entry name" value="Ig-like_dom_sf"/>
</dbReference>
<sequence>MQNREKKKKETVINLSNYIEKALRVKFQGGREITGILKGYDQLLNLVLDNTIEYLPDRQDMSRIGTETRNLGLTIARGSTVLVICPVDGTEQISNPKRIYLYVKFVLMMLQDCKLIFSSFIANISSFWLLRWRLFDDDRQRLPLVYRCHHAERKMTSFFSSFIVLIIIICLDFADGNLVNGSELLLLGPQLLSFEKRSLFVHQGAGFQLSCPVIEADQRLQIQWFKNRRLISPVGGVPVLNLRNASKFDAGSYFCKATDQNGGILSESTQIFVSYFNPPPAPGKLIEVRAKVGGYAIFKPPSIDAAPFYHLQWRWMFNNVLIAPSLRAFISSRGALVLLDVEPNDFGQYSLEVYHDTLKSSPVKYDYWLEQDASGDLFESNIFAGTVLIVWKPHDQVFVKSQWSDEVIFECVAYHGSLENLSIVWKFNQEIIDEQNLNYQLRNFRRQLVVRNPTEDQAGLYTCEASFSLFSTSQERATLKAPRLLSNLPNVTYASFGSDVDIHCSFAGQHNITWFYNGDDLTEPLECCSKTIGLEKLSSDVLRVKKLSRVQIGMYQCLAENSHGSAIDGTYVQGRTNAPHIEQLSNVTASVGQDVTLSCDALGWPKPTVQWYFNGIEVNGTNTGSGLLLLPKVEIKDAGWYTCVANNQYGVTDGRLYLNVQGKVKILKGPEDEAVVIGSSVVFPCQVTAEGTFTRQWFLKDQLLIPGAVRNVNFLPDGGLSIQEVAPINIGIYKCVVKSASGTVSQSGSLKIMEKPSMPLHVKAYVSNETLPAYVTLTWSQGFDGNSPIIKYVVEQRMVGSQGALSEWEVAVDNIVKEQHEIKIDNLKPSSVYDFRVIAVNRYGYGMPSVPSNRVSMPQQPPAAAPQNVAGSARSASDIMIQWQPPPADQWNGDILGYIVRYRLANYPDIPWNYHNISDSRTRNWLITDLITWREYEIQAAAFNERGMGVFSKSLYITTLEGVPTDAPLLTNVTVINSTAVFIKFNPPSQQMIPGVNLGYKVEAWLGEVGTKLAKSIKVLPYSLHAVEATMSGLEKYATYNITALCFTAPGDGPRSSPVQVTTDQDVPESVCDAKAEEIQFNFAEITWKPPEHPNGIILNYTLVYWSLNDTSLNETVQLSADVLRYKVQGLKPVTAYEVEIYASTAIGDGPRSKLVFQTTVPPEMPGPPSRLAISNPRQRDVTLQFTPGYDGKTLISRWIVEAMVGSSSTWQEVYNISDPHAKLITVSGLRPFTNYTLRLLAENVVGRSPPSVPSNPFTTLQAVPEFAPVDFDVQPISSTSVRATWNPLPKHAWNGPPLGYLLFYTRNDTATAAGGNVFGNSEFHTKEIVVKNPKSSEYVLKKLCKHCTYVFQLAAFNMIGRSELSRSLMITTYEDTPSGAPQAVKATPESPKSVVVTWQKIAEQQQNGHILGYRVEYRSVGSPTDIGHEVVNDESRLAVTLDGLRPYTDYRIKVAGITMVGIGVYSEPDLVIRTAEDVSEPPSEMFFPYVTTNEVRLTWKPPYRPNGIVQRYEVSYWQNMTGEHDGVKTMLASDLRMFVATGLFPMTLYTFSVAAMNSMGLGQRALASVYTSQDRSLPQSPTRPELALSKLQRSDAISVEWQNTANNARMPVRFYELEIQHENGDSWMEWDEKVAAEQATIDKLKPNAAYRFRVRSVNDHGRSPWSVVSDWMRTLEAAPTEPPREIEVLAFNATSVQVRWKAPERSTWNADVVGYRILYKPYSENSTLRVKEFPMHDAYKREWDFLLSNLKRFRHYVVQLQTFNQIGSSVASKPHFVYVAYSIPETAVTGLRAEPISSTEANVSWDPWPADASPINGFKVYYSKETFDNSTASEQDVVEPEASFKVLSGLSKFSNYKIDVVPFNRAGEGPQMQVTLRTLPDRPGPVQSLRFHDVLLDSVNISWTPPSEPNGIIIGYRVTYKTYKLDKEFMSQRQEKVIGRQYLVVTNLEENVTVSFSVEAETVVGYGPKVNGTVTIGPQPGSPEPPTTPIITPSDSSLLIEWQSGEETLQAAPVDSFIVQYRGQNGAVPIRRRRMELLATESLLTKRWQTLAIIDSSASTYTVSYRQLKPGSTYTFRVVSRNKYGVSYPSAPSDPFTVPEGFSDRPFYLEWWFLVILALVLLVIVVIVVAVLWVTGNGKKCDHGRSGSDTSLQLSDGGIVTYQLRASKRNGSKVRKVPFGTSGHNNNCSRYTRYPTLANDEITFTKGSDMLGLKKRENAEEKSAYYNWYASVNNLDESHSSAKPTYTSAALLVDEPNMDPDVDSIAQHYQTTDSCYRETWRRAKNAAVHRPLSASGGEEDAYVIREEQLLSLDRNASLNRVPPTGCIYAYRTSLEASSWLVVCCVMMAVEESLLFASYRALGMVCDCDVPAAVRFLPQSKTVLLYTSVGRAVHTYRCSSMSLIAISQTLPSQVSSLAVGDPCERVYAGTVCGRILILRFGRHIEREMHHHKASIRHLLALGSHLISVDEQNQIVVSEVDSGEVYSTVPFDEKTFRVSAVCHPATYLNKLVFGSEQGTLRLFNVRTSRVVYEFQGWHSPVVVMQQSPVINVIAIGLANGQIFVHNLKTDQTLLTFRQNDGPVLALAFRLDGHQALVSASATGSLIVWNLDSARLAAVRKSAHRGSINTLIAIPDEPSMITVGNDNAIKTWIFDGGAFVSPRQMNVREGHSKPPNYIRFHGSDGTELLSASADGTLKIFNTVTEQRNMNLGYAGLVRRRVANRRGLDFDMLRLPPIVQFSSHVAREFDWDDVVCCHEKCSTVTTWSTRRARLGSHKLRDKRFKKMPLASATCCVISPCGNTALVGYSTGHVNVYNIQSGAARGSLVDSPDKTAHSLPLQGICVDAFNQIIVTGCSGGNLKLWNYRTRQCLHKETFVSGICKLVLNNDNNLVGIALDDLSLHLYDIFNRRTVRRFDNCHGNRITDLGFGPGGQWLVSSSLDCTIKVWDLASACLVDVLAFDDACRSFAISSNGQYLATVHCEQRGIYLWSNKTYYRPGIALRPLPADYEPATVFQLPGAACIDEVAIAEDEDEVFEQRLTLTSDNIEQQQELMEEDDDHGEQQDKENNIAEEEGAGRDDLQKRKQDQFASDNEGSRDLYSLCTFSGLSASRWANLSDLDLLRQRNKPKKQRLIKADKAPFFLKSTPGLVPRFDVEEEEKEEQEQEVVKSSRLLKTSDYKASTFADQLLSAEDDTAYFVAFEHLKSSNPASLYTELVNLGPESGAGSEQLLRAFLRMTIAVLKTGRCFELINAQLSLFLQLHHQYLWTKANDGQLKILLREVFDAQQTPWTRLDNLFSEIACMLDFVKASLI</sequence>
<dbReference type="InterPro" id="IPR007110">
    <property type="entry name" value="Ig-like_dom"/>
</dbReference>
<keyword evidence="9" id="KW-1015">Disulfide bond</keyword>
<evidence type="ECO:0000256" key="12">
    <source>
        <dbReference type="ARBA" id="ARBA00061621"/>
    </source>
</evidence>
<comment type="subcellular location">
    <subcellularLocation>
        <location evidence="1">Membrane</location>
        <topology evidence="1">Single-pass type I membrane protein</topology>
    </subcellularLocation>
</comment>
<dbReference type="InterPro" id="IPR047575">
    <property type="entry name" value="Sm"/>
</dbReference>
<dbReference type="GO" id="GO:0034388">
    <property type="term" value="C:Pwp2p-containing subcomplex of 90S preribosome"/>
    <property type="evidence" value="ECO:0007669"/>
    <property type="project" value="TreeGrafter"/>
</dbReference>
<dbReference type="GO" id="GO:0016020">
    <property type="term" value="C:membrane"/>
    <property type="evidence" value="ECO:0007669"/>
    <property type="project" value="UniProtKB-SubCell"/>
</dbReference>
<feature type="domain" description="Fibronectin type-III" evidence="17">
    <location>
        <begin position="1983"/>
        <end position="2102"/>
    </location>
</feature>
<dbReference type="SMART" id="SM00060">
    <property type="entry name" value="FN3"/>
    <property type="match status" value="13"/>
</dbReference>
<feature type="domain" description="Fibronectin type-III" evidence="17">
    <location>
        <begin position="1482"/>
        <end position="1576"/>
    </location>
</feature>
<reference evidence="19 20" key="1">
    <citation type="submission" date="2015-01" db="EMBL/GenBank/DDBJ databases">
        <title>Evolution of Trichinella species and genotypes.</title>
        <authorList>
            <person name="Korhonen P.K."/>
            <person name="Edoardo P."/>
            <person name="Giuseppe L.R."/>
            <person name="Gasser R.B."/>
        </authorList>
    </citation>
    <scope>NUCLEOTIDE SEQUENCE [LARGE SCALE GENOMIC DNA]</scope>
    <source>
        <strain evidence="19">ISS13</strain>
    </source>
</reference>
<evidence type="ECO:0000256" key="13">
    <source>
        <dbReference type="PROSITE-ProRule" id="PRU00221"/>
    </source>
</evidence>
<dbReference type="PROSITE" id="PS52002">
    <property type="entry name" value="SM"/>
    <property type="match status" value="1"/>
</dbReference>
<dbReference type="Pfam" id="PF04192">
    <property type="entry name" value="Utp21"/>
    <property type="match status" value="1"/>
</dbReference>
<dbReference type="Pfam" id="PF00041">
    <property type="entry name" value="fn3"/>
    <property type="match status" value="12"/>
</dbReference>
<dbReference type="InterPro" id="IPR013783">
    <property type="entry name" value="Ig-like_fold"/>
</dbReference>
<evidence type="ECO:0000256" key="6">
    <source>
        <dbReference type="ARBA" id="ARBA00022889"/>
    </source>
</evidence>
<feature type="transmembrane region" description="Helical" evidence="15">
    <location>
        <begin position="155"/>
        <end position="174"/>
    </location>
</feature>
<dbReference type="PROSITE" id="PS50853">
    <property type="entry name" value="FN3"/>
    <property type="match status" value="13"/>
</dbReference>
<accession>A0A0V1E7P6</accession>
<feature type="domain" description="Ig-like" evidence="16">
    <location>
        <begin position="482"/>
        <end position="573"/>
    </location>
</feature>
<evidence type="ECO:0000259" key="16">
    <source>
        <dbReference type="PROSITE" id="PS50835"/>
    </source>
</evidence>
<dbReference type="SUPFAM" id="SSF49265">
    <property type="entry name" value="Fibronectin type III"/>
    <property type="match status" value="7"/>
</dbReference>
<feature type="domain" description="Sm" evidence="18">
    <location>
        <begin position="10"/>
        <end position="90"/>
    </location>
</feature>
<evidence type="ECO:0000256" key="10">
    <source>
        <dbReference type="ARBA" id="ARBA00023180"/>
    </source>
</evidence>
<evidence type="ECO:0000256" key="11">
    <source>
        <dbReference type="ARBA" id="ARBA00023319"/>
    </source>
</evidence>
<dbReference type="FunFam" id="2.60.40.10:FF:000158">
    <property type="entry name" value="Sidekick cell adhesion molecule 2"/>
    <property type="match status" value="1"/>
</dbReference>
<dbReference type="PANTHER" id="PTHR22840">
    <property type="entry name" value="WD REPEAT-CONTAINING PROTEIN 36"/>
    <property type="match status" value="1"/>
</dbReference>
<feature type="domain" description="Fibronectin type-III" evidence="17">
    <location>
        <begin position="967"/>
        <end position="1066"/>
    </location>
</feature>
<organism evidence="19 20">
    <name type="scientific">Trichinella pseudospiralis</name>
    <name type="common">Parasitic roundworm</name>
    <dbReference type="NCBI Taxonomy" id="6337"/>
    <lineage>
        <taxon>Eukaryota</taxon>
        <taxon>Metazoa</taxon>
        <taxon>Ecdysozoa</taxon>
        <taxon>Nematoda</taxon>
        <taxon>Enoplea</taxon>
        <taxon>Dorylaimia</taxon>
        <taxon>Trichinellida</taxon>
        <taxon>Trichinellidae</taxon>
        <taxon>Trichinella</taxon>
    </lineage>
</organism>
<evidence type="ECO:0000259" key="17">
    <source>
        <dbReference type="PROSITE" id="PS50853"/>
    </source>
</evidence>
<evidence type="ECO:0000259" key="18">
    <source>
        <dbReference type="PROSITE" id="PS52002"/>
    </source>
</evidence>
<feature type="region of interest" description="Disordered" evidence="14">
    <location>
        <begin position="3068"/>
        <end position="3089"/>
    </location>
</feature>
<dbReference type="Pfam" id="PF13927">
    <property type="entry name" value="Ig_3"/>
    <property type="match status" value="1"/>
</dbReference>
<evidence type="ECO:0000256" key="8">
    <source>
        <dbReference type="ARBA" id="ARBA00023136"/>
    </source>
</evidence>
<dbReference type="PROSITE" id="PS50294">
    <property type="entry name" value="WD_REPEATS_REGION"/>
    <property type="match status" value="1"/>
</dbReference>
<dbReference type="SUPFAM" id="SSF50978">
    <property type="entry name" value="WD40 repeat-like"/>
    <property type="match status" value="2"/>
</dbReference>
<evidence type="ECO:0000256" key="7">
    <source>
        <dbReference type="ARBA" id="ARBA00022989"/>
    </source>
</evidence>
<dbReference type="InterPro" id="IPR003598">
    <property type="entry name" value="Ig_sub2"/>
</dbReference>